<dbReference type="EMBL" id="CP036313">
    <property type="protein sequence ID" value="QBH11497.1"/>
    <property type="molecule type" value="Genomic_DNA"/>
</dbReference>
<keyword evidence="1 4" id="KW-0349">Heme</keyword>
<dbReference type="GO" id="GO:0046872">
    <property type="term" value="F:metal ion binding"/>
    <property type="evidence" value="ECO:0007669"/>
    <property type="project" value="UniProtKB-KW"/>
</dbReference>
<evidence type="ECO:0000313" key="6">
    <source>
        <dbReference type="EMBL" id="QBH11497.1"/>
    </source>
</evidence>
<dbReference type="PROSITE" id="PS51007">
    <property type="entry name" value="CYTC"/>
    <property type="match status" value="1"/>
</dbReference>
<protein>
    <submittedName>
        <fullName evidence="6">Cytochrome c</fullName>
    </submittedName>
</protein>
<evidence type="ECO:0000313" key="9">
    <source>
        <dbReference type="Proteomes" id="UP000293902"/>
    </source>
</evidence>
<proteinExistence type="predicted"/>
<keyword evidence="3 4" id="KW-0408">Iron</keyword>
<sequence length="174" mass="19066">MKKVLVIAIFVSLVLTGVYTVITLYDSNLKAGRMYQTPVVRPHEEPELIMDKRTIADKKSEALIRELLKTGFTLKPAGPAQEMLAKGEKDYQAFCSHCHGPKMDGLGTVGQSFFPLPTDLTGEKAVAMSDGELFAFISYGSKKAPALASSMSVESREAVIRYIRHIQKMGHGSS</sequence>
<reference evidence="7 8" key="1">
    <citation type="submission" date="2018-06" db="EMBL/GenBank/DDBJ databases">
        <title>Complete Genome Sequence of Desulfobacter hydrogenophilus (DSM3380).</title>
        <authorList>
            <person name="Marietou A."/>
            <person name="Schreiber L."/>
            <person name="Marshall I."/>
            <person name="Jorgensen B."/>
        </authorList>
    </citation>
    <scope>NUCLEOTIDE SEQUENCE [LARGE SCALE GENOMIC DNA]</scope>
    <source>
        <strain evidence="7 8">DSM 3380</strain>
    </source>
</reference>
<dbReference type="EMBL" id="QLNI01000020">
    <property type="protein sequence ID" value="RAM01996.1"/>
    <property type="molecule type" value="Genomic_DNA"/>
</dbReference>
<accession>A0A328FCR4</accession>
<gene>
    <name evidence="7" type="ORF">DO021_11185</name>
    <name evidence="6" type="ORF">EYB58_00290</name>
</gene>
<evidence type="ECO:0000256" key="4">
    <source>
        <dbReference type="PROSITE-ProRule" id="PRU00433"/>
    </source>
</evidence>
<dbReference type="InterPro" id="IPR009056">
    <property type="entry name" value="Cyt_c-like_dom"/>
</dbReference>
<dbReference type="Proteomes" id="UP000293902">
    <property type="component" value="Chromosome"/>
</dbReference>
<organism evidence="7 8">
    <name type="scientific">Desulfobacter hydrogenophilus</name>
    <dbReference type="NCBI Taxonomy" id="2291"/>
    <lineage>
        <taxon>Bacteria</taxon>
        <taxon>Pseudomonadati</taxon>
        <taxon>Thermodesulfobacteriota</taxon>
        <taxon>Desulfobacteria</taxon>
        <taxon>Desulfobacterales</taxon>
        <taxon>Desulfobacteraceae</taxon>
        <taxon>Desulfobacter</taxon>
    </lineage>
</organism>
<dbReference type="PANTHER" id="PTHR40394">
    <property type="entry name" value="LIPOPROTEIN-RELATED"/>
    <property type="match status" value="1"/>
</dbReference>
<dbReference type="GO" id="GO:0020037">
    <property type="term" value="F:heme binding"/>
    <property type="evidence" value="ECO:0007669"/>
    <property type="project" value="InterPro"/>
</dbReference>
<dbReference type="PANTHER" id="PTHR40394:SF2">
    <property type="entry name" value="QUINOL:CYTOCHROME C OXIDOREDUCTASE MEMBRANE PROTEIN"/>
    <property type="match status" value="1"/>
</dbReference>
<dbReference type="InterPro" id="IPR036909">
    <property type="entry name" value="Cyt_c-like_dom_sf"/>
</dbReference>
<evidence type="ECO:0000259" key="5">
    <source>
        <dbReference type="PROSITE" id="PS51007"/>
    </source>
</evidence>
<dbReference type="RefSeq" id="WP_111956661.1">
    <property type="nucleotide sequence ID" value="NZ_CP036313.1"/>
</dbReference>
<dbReference type="GO" id="GO:0009055">
    <property type="term" value="F:electron transfer activity"/>
    <property type="evidence" value="ECO:0007669"/>
    <property type="project" value="InterPro"/>
</dbReference>
<evidence type="ECO:0000256" key="1">
    <source>
        <dbReference type="ARBA" id="ARBA00022617"/>
    </source>
</evidence>
<dbReference type="Proteomes" id="UP000248798">
    <property type="component" value="Unassembled WGS sequence"/>
</dbReference>
<evidence type="ECO:0000313" key="8">
    <source>
        <dbReference type="Proteomes" id="UP000248798"/>
    </source>
</evidence>
<reference evidence="6 9" key="2">
    <citation type="submission" date="2019-02" db="EMBL/GenBank/DDBJ databases">
        <title>Complete genome sequence of Desulfobacter hydrogenophilus AcRS1.</title>
        <authorList>
            <person name="Marietou A."/>
            <person name="Lund M.B."/>
            <person name="Marshall I.P.G."/>
            <person name="Schreiber L."/>
            <person name="Jorgensen B."/>
        </authorList>
    </citation>
    <scope>NUCLEOTIDE SEQUENCE [LARGE SCALE GENOMIC DNA]</scope>
    <source>
        <strain evidence="6 9">AcRS1</strain>
    </source>
</reference>
<dbReference type="OrthoDB" id="9773456at2"/>
<evidence type="ECO:0000256" key="3">
    <source>
        <dbReference type="ARBA" id="ARBA00023004"/>
    </source>
</evidence>
<evidence type="ECO:0000256" key="2">
    <source>
        <dbReference type="ARBA" id="ARBA00022723"/>
    </source>
</evidence>
<dbReference type="Pfam" id="PF13442">
    <property type="entry name" value="Cytochrome_CBB3"/>
    <property type="match status" value="1"/>
</dbReference>
<keyword evidence="9" id="KW-1185">Reference proteome</keyword>
<keyword evidence="2 4" id="KW-0479">Metal-binding</keyword>
<feature type="domain" description="Cytochrome c" evidence="5">
    <location>
        <begin position="82"/>
        <end position="167"/>
    </location>
</feature>
<name>A0A328FCR4_9BACT</name>
<evidence type="ECO:0000313" key="7">
    <source>
        <dbReference type="EMBL" id="RAM01996.1"/>
    </source>
</evidence>
<dbReference type="AlphaFoldDB" id="A0A328FCR4"/>
<dbReference type="Gene3D" id="1.10.760.10">
    <property type="entry name" value="Cytochrome c-like domain"/>
    <property type="match status" value="1"/>
</dbReference>
<dbReference type="SUPFAM" id="SSF46626">
    <property type="entry name" value="Cytochrome c"/>
    <property type="match status" value="1"/>
</dbReference>